<organism evidence="1 2">
    <name type="scientific">Gossypium tomentosum</name>
    <name type="common">Hawaiian cotton</name>
    <name type="synonym">Gossypium sandvicense</name>
    <dbReference type="NCBI Taxonomy" id="34277"/>
    <lineage>
        <taxon>Eukaryota</taxon>
        <taxon>Viridiplantae</taxon>
        <taxon>Streptophyta</taxon>
        <taxon>Embryophyta</taxon>
        <taxon>Tracheophyta</taxon>
        <taxon>Spermatophyta</taxon>
        <taxon>Magnoliopsida</taxon>
        <taxon>eudicotyledons</taxon>
        <taxon>Gunneridae</taxon>
        <taxon>Pentapetalae</taxon>
        <taxon>rosids</taxon>
        <taxon>malvids</taxon>
        <taxon>Malvales</taxon>
        <taxon>Malvaceae</taxon>
        <taxon>Malvoideae</taxon>
        <taxon>Gossypium</taxon>
    </lineage>
</organism>
<sequence length="71" mass="8579">MCFKTKFWAPYPMFRDIRNMYQDTRTSKVKSYNIKVISQDTMLNVTFITKVSRVFFYCKCKVSKCCFEGKF</sequence>
<accession>A0A5D2NP03</accession>
<name>A0A5D2NP03_GOSTO</name>
<evidence type="ECO:0000313" key="1">
    <source>
        <dbReference type="EMBL" id="TYI05083.1"/>
    </source>
</evidence>
<reference evidence="1 2" key="1">
    <citation type="submission" date="2019-07" db="EMBL/GenBank/DDBJ databases">
        <title>WGS assembly of Gossypium tomentosum.</title>
        <authorList>
            <person name="Chen Z.J."/>
            <person name="Sreedasyam A."/>
            <person name="Ando A."/>
            <person name="Song Q."/>
            <person name="De L."/>
            <person name="Hulse-Kemp A."/>
            <person name="Ding M."/>
            <person name="Ye W."/>
            <person name="Kirkbride R."/>
            <person name="Jenkins J."/>
            <person name="Plott C."/>
            <person name="Lovell J."/>
            <person name="Lin Y.-M."/>
            <person name="Vaughn R."/>
            <person name="Liu B."/>
            <person name="Li W."/>
            <person name="Simpson S."/>
            <person name="Scheffler B."/>
            <person name="Saski C."/>
            <person name="Grover C."/>
            <person name="Hu G."/>
            <person name="Conover J."/>
            <person name="Carlson J."/>
            <person name="Shu S."/>
            <person name="Boston L."/>
            <person name="Williams M."/>
            <person name="Peterson D."/>
            <person name="Mcgee K."/>
            <person name="Jones D."/>
            <person name="Wendel J."/>
            <person name="Stelly D."/>
            <person name="Grimwood J."/>
            <person name="Schmutz J."/>
        </authorList>
    </citation>
    <scope>NUCLEOTIDE SEQUENCE [LARGE SCALE GENOMIC DNA]</scope>
    <source>
        <strain evidence="1">7179.01</strain>
    </source>
</reference>
<protein>
    <submittedName>
        <fullName evidence="1">Uncharacterized protein</fullName>
    </submittedName>
</protein>
<dbReference type="Proteomes" id="UP000322667">
    <property type="component" value="Chromosome A10"/>
</dbReference>
<keyword evidence="2" id="KW-1185">Reference proteome</keyword>
<dbReference type="AlphaFoldDB" id="A0A5D2NP03"/>
<proteinExistence type="predicted"/>
<gene>
    <name evidence="1" type="ORF">ES332_A10G063300v1</name>
</gene>
<evidence type="ECO:0000313" key="2">
    <source>
        <dbReference type="Proteomes" id="UP000322667"/>
    </source>
</evidence>
<dbReference type="EMBL" id="CM017619">
    <property type="protein sequence ID" value="TYI05083.1"/>
    <property type="molecule type" value="Genomic_DNA"/>
</dbReference>